<feature type="domain" description="tRNAHis guanylyltransferase catalytic" evidence="15">
    <location>
        <begin position="6"/>
        <end position="135"/>
    </location>
</feature>
<dbReference type="InterPro" id="IPR007537">
    <property type="entry name" value="tRNAHis_GuaTrfase_Thg1"/>
</dbReference>
<keyword evidence="6 12" id="KW-0547">Nucleotide-binding</keyword>
<evidence type="ECO:0000256" key="2">
    <source>
        <dbReference type="ARBA" id="ARBA00022679"/>
    </source>
</evidence>
<evidence type="ECO:0000256" key="3">
    <source>
        <dbReference type="ARBA" id="ARBA00022694"/>
    </source>
</evidence>
<dbReference type="InterPro" id="IPR025845">
    <property type="entry name" value="Thg1_C_dom"/>
</dbReference>
<dbReference type="Gene3D" id="3.30.70.3000">
    <property type="match status" value="1"/>
</dbReference>
<evidence type="ECO:0000259" key="16">
    <source>
        <dbReference type="Pfam" id="PF14413"/>
    </source>
</evidence>
<dbReference type="InterPro" id="IPR038469">
    <property type="entry name" value="tRNAHis_GuaTrfase_Thg1_sf"/>
</dbReference>
<dbReference type="Pfam" id="PF04446">
    <property type="entry name" value="Thg1"/>
    <property type="match status" value="1"/>
</dbReference>
<keyword evidence="5 12" id="KW-0479">Metal-binding</keyword>
<feature type="binding site" evidence="13">
    <location>
        <begin position="75"/>
        <end position="76"/>
    </location>
    <ligand>
        <name>GTP</name>
        <dbReference type="ChEBI" id="CHEBI:37565"/>
    </ligand>
</feature>
<feature type="binding site" evidence="14">
    <location>
        <position position="29"/>
    </location>
    <ligand>
        <name>Mg(2+)</name>
        <dbReference type="ChEBI" id="CHEBI:18420"/>
        <label>2</label>
        <note>catalytic</note>
    </ligand>
</feature>
<feature type="domain" description="Thg1 C-terminal" evidence="16">
    <location>
        <begin position="138"/>
        <end position="217"/>
    </location>
</feature>
<dbReference type="AlphaFoldDB" id="A0A8I6SAU9"/>
<dbReference type="GO" id="GO:0008193">
    <property type="term" value="F:tRNA guanylyltransferase activity"/>
    <property type="evidence" value="ECO:0007669"/>
    <property type="project" value="UniProtKB-UniRule"/>
</dbReference>
<dbReference type="InterPro" id="IPR024956">
    <property type="entry name" value="tRNAHis_GuaTrfase_cat"/>
</dbReference>
<dbReference type="RefSeq" id="XP_014260018.1">
    <property type="nucleotide sequence ID" value="XM_014404532.2"/>
</dbReference>
<dbReference type="PIRSF" id="PIRSF028980">
    <property type="entry name" value="tRNAHis_guanylyltransferase"/>
    <property type="match status" value="1"/>
</dbReference>
<reference evidence="17" key="1">
    <citation type="submission" date="2022-01" db="UniProtKB">
        <authorList>
            <consortium name="EnsemblMetazoa"/>
        </authorList>
    </citation>
    <scope>IDENTIFICATION</scope>
</reference>
<sequence>MAKSKFEYVRDFEVETKCLQNCWIVVRIDGKGFHKFTDKHGFRKPNDARGLTLMSRAAARVMNEFRDVVVAFGHSDEYSFVFKKNTDIYSRRSEKILSLVTSLFSSSYVFFWPLEFPEKKLLYAPSFDARIVLYPTVENLRDYMSWRQADVHVNNLYNTCFWSLVLIKGLSREEAQNKLSGTVSSEKNELLFQEFNLNYNKEPEMFRKGTTLVRKSVVFPNETKPKAVIVPLHCDIIKDKFWQENDEILNSNAIPLIEYKDDLLCFSK</sequence>
<dbReference type="GeneID" id="106672812"/>
<evidence type="ECO:0000256" key="8">
    <source>
        <dbReference type="ARBA" id="ARBA00023134"/>
    </source>
</evidence>
<feature type="binding site" evidence="13">
    <location>
        <begin position="29"/>
        <end position="34"/>
    </location>
    <ligand>
        <name>GTP</name>
        <dbReference type="ChEBI" id="CHEBI:37565"/>
    </ligand>
</feature>
<proteinExistence type="inferred from homology"/>
<evidence type="ECO:0000256" key="9">
    <source>
        <dbReference type="ARBA" id="ARBA00047281"/>
    </source>
</evidence>
<dbReference type="OMA" id="WKQHTEI"/>
<protein>
    <recommendedName>
        <fullName evidence="12">tRNA(His) guanylyltransferase</fullName>
        <ecNumber evidence="12">2.7.7.79</ecNumber>
    </recommendedName>
    <alternativeName>
        <fullName evidence="12">tRNA-histidine guanylyltransferase</fullName>
    </alternativeName>
</protein>
<feature type="binding site" evidence="14">
    <location>
        <position position="30"/>
    </location>
    <ligand>
        <name>Mg(2+)</name>
        <dbReference type="ChEBI" id="CHEBI:18420"/>
        <label>1</label>
        <note>catalytic</note>
    </ligand>
</feature>
<dbReference type="OrthoDB" id="62560at2759"/>
<comment type="similarity">
    <text evidence="1 12">Belongs to the tRNA(His) guanylyltransferase family.</text>
</comment>
<dbReference type="EnsemblMetazoa" id="XM_014404532.2">
    <property type="protein sequence ID" value="XP_014260018.1"/>
    <property type="gene ID" value="LOC106672812"/>
</dbReference>
<feature type="binding site" evidence="14">
    <location>
        <position position="29"/>
    </location>
    <ligand>
        <name>Mg(2+)</name>
        <dbReference type="ChEBI" id="CHEBI:18420"/>
        <label>1</label>
        <note>catalytic</note>
    </ligand>
</feature>
<keyword evidence="8 12" id="KW-0342">GTP-binding</keyword>
<evidence type="ECO:0000256" key="5">
    <source>
        <dbReference type="ARBA" id="ARBA00022723"/>
    </source>
</evidence>
<feature type="binding site" evidence="14">
    <location>
        <position position="76"/>
    </location>
    <ligand>
        <name>Mg(2+)</name>
        <dbReference type="ChEBI" id="CHEBI:18420"/>
        <label>2</label>
        <note>catalytic</note>
    </ligand>
</feature>
<evidence type="ECO:0000256" key="10">
    <source>
        <dbReference type="ARBA" id="ARBA00058346"/>
    </source>
</evidence>
<keyword evidence="18" id="KW-1185">Reference proteome</keyword>
<evidence type="ECO:0000256" key="12">
    <source>
        <dbReference type="PIRNR" id="PIRNR028980"/>
    </source>
</evidence>
<organism evidence="17 18">
    <name type="scientific">Cimex lectularius</name>
    <name type="common">Bed bug</name>
    <name type="synonym">Acanthia lectularia</name>
    <dbReference type="NCBI Taxonomy" id="79782"/>
    <lineage>
        <taxon>Eukaryota</taxon>
        <taxon>Metazoa</taxon>
        <taxon>Ecdysozoa</taxon>
        <taxon>Arthropoda</taxon>
        <taxon>Hexapoda</taxon>
        <taxon>Insecta</taxon>
        <taxon>Pterygota</taxon>
        <taxon>Neoptera</taxon>
        <taxon>Paraneoptera</taxon>
        <taxon>Hemiptera</taxon>
        <taxon>Heteroptera</taxon>
        <taxon>Panheteroptera</taxon>
        <taxon>Cimicomorpha</taxon>
        <taxon>Cimicidae</taxon>
        <taxon>Cimex</taxon>
    </lineage>
</organism>
<evidence type="ECO:0000256" key="7">
    <source>
        <dbReference type="ARBA" id="ARBA00022842"/>
    </source>
</evidence>
<evidence type="ECO:0000259" key="15">
    <source>
        <dbReference type="Pfam" id="PF04446"/>
    </source>
</evidence>
<evidence type="ECO:0000313" key="18">
    <source>
        <dbReference type="Proteomes" id="UP000494040"/>
    </source>
</evidence>
<dbReference type="FunFam" id="3.30.70.3000:FF:000001">
    <property type="entry name" value="tRNA(His) guanylyltransferase"/>
    <property type="match status" value="1"/>
</dbReference>
<feature type="binding site" evidence="14">
    <location>
        <position position="76"/>
    </location>
    <ligand>
        <name>Mg(2+)</name>
        <dbReference type="ChEBI" id="CHEBI:18420"/>
        <label>1</label>
        <note>catalytic</note>
    </ligand>
</feature>
<accession>A0A8I6SAU9</accession>
<comment type="cofactor">
    <cofactor evidence="14">
        <name>Mg(2+)</name>
        <dbReference type="ChEBI" id="CHEBI:18420"/>
    </cofactor>
    <text evidence="14">Binds 2 magnesium ions per subunit.</text>
</comment>
<evidence type="ECO:0000256" key="11">
    <source>
        <dbReference type="ARBA" id="ARBA00065710"/>
    </source>
</evidence>
<dbReference type="Proteomes" id="UP000494040">
    <property type="component" value="Unassembled WGS sequence"/>
</dbReference>
<evidence type="ECO:0000256" key="14">
    <source>
        <dbReference type="PIRSR" id="PIRSR028980-2"/>
    </source>
</evidence>
<dbReference type="EC" id="2.7.7.79" evidence="12"/>
<dbReference type="CTD" id="34876"/>
<keyword evidence="4 12" id="KW-0548">Nucleotidyltransferase</keyword>
<dbReference type="GO" id="GO:0006400">
    <property type="term" value="P:tRNA modification"/>
    <property type="evidence" value="ECO:0007669"/>
    <property type="project" value="UniProtKB-UniRule"/>
</dbReference>
<name>A0A8I6SAU9_CIMLE</name>
<keyword evidence="3 12" id="KW-0819">tRNA processing</keyword>
<evidence type="ECO:0000256" key="6">
    <source>
        <dbReference type="ARBA" id="ARBA00022741"/>
    </source>
</evidence>
<dbReference type="KEGG" id="clec:106672812"/>
<dbReference type="PANTHER" id="PTHR12729:SF6">
    <property type="entry name" value="TRNA(HIS) GUANYLYLTRANSFERASE-RELATED"/>
    <property type="match status" value="1"/>
</dbReference>
<dbReference type="GO" id="GO:0005525">
    <property type="term" value="F:GTP binding"/>
    <property type="evidence" value="ECO:0007669"/>
    <property type="project" value="UniProtKB-UniRule"/>
</dbReference>
<dbReference type="Pfam" id="PF14413">
    <property type="entry name" value="Thg1C"/>
    <property type="match status" value="1"/>
</dbReference>
<keyword evidence="2 12" id="KW-0808">Transferase</keyword>
<comment type="subunit">
    <text evidence="11">Homotetramer. Interacts with MFN1 and MFN2; functions as a guanyl-nucleotide exchange factor/GEF for MFN2 and also probably MFN1.</text>
</comment>
<comment type="catalytic activity">
    <reaction evidence="9 12">
        <text>a 5'-end ribonucleotide-tRNA(His) + GTP + ATP + H2O = a 5'-end phospho-guanosine-ribonucleotide-tRNA(His) + AMP + 2 diphosphate + H(+)</text>
        <dbReference type="Rhea" id="RHEA:54564"/>
        <dbReference type="Rhea" id="RHEA-COMP:14193"/>
        <dbReference type="Rhea" id="RHEA-COMP:14917"/>
        <dbReference type="ChEBI" id="CHEBI:15377"/>
        <dbReference type="ChEBI" id="CHEBI:15378"/>
        <dbReference type="ChEBI" id="CHEBI:30616"/>
        <dbReference type="ChEBI" id="CHEBI:33019"/>
        <dbReference type="ChEBI" id="CHEBI:37565"/>
        <dbReference type="ChEBI" id="CHEBI:138282"/>
        <dbReference type="ChEBI" id="CHEBI:141847"/>
        <dbReference type="ChEBI" id="CHEBI:456215"/>
        <dbReference type="EC" id="2.7.7.79"/>
    </reaction>
</comment>
<dbReference type="PANTHER" id="PTHR12729">
    <property type="entry name" value="TRNA(HIS) GUANYLYLTRANSFERASE-RELATED"/>
    <property type="match status" value="1"/>
</dbReference>
<evidence type="ECO:0000313" key="17">
    <source>
        <dbReference type="EnsemblMetazoa" id="XP_014260018.1"/>
    </source>
</evidence>
<evidence type="ECO:0000256" key="1">
    <source>
        <dbReference type="ARBA" id="ARBA00010113"/>
    </source>
</evidence>
<keyword evidence="7 12" id="KW-0460">Magnesium</keyword>
<dbReference type="GO" id="GO:0000287">
    <property type="term" value="F:magnesium ion binding"/>
    <property type="evidence" value="ECO:0007669"/>
    <property type="project" value="UniProtKB-UniRule"/>
</dbReference>
<evidence type="ECO:0000256" key="13">
    <source>
        <dbReference type="PIRSR" id="PIRSR028980-1"/>
    </source>
</evidence>
<comment type="function">
    <text evidence="10">Adds a GMP to the 5'-end of tRNA(His) after transcription and RNase P cleavage. This step is essential for proper recognition of the tRNA and for the fidelity of protein synthesis. Also functions as a guanyl-nucleotide exchange factor/GEF for the MFN1 and MFN2 mitofusins thereby regulating mitochondrial fusion. By regulating both mitochondrial dynamics and bioenergetic function, it contributes to cell survival following oxidative stress.</text>
</comment>
<evidence type="ECO:0000256" key="4">
    <source>
        <dbReference type="ARBA" id="ARBA00022695"/>
    </source>
</evidence>